<keyword evidence="7" id="KW-1185">Reference proteome</keyword>
<accession>A0A518DE05</accession>
<protein>
    <recommendedName>
        <fullName evidence="8">Planctomycete cytochrome C</fullName>
    </recommendedName>
</protein>
<dbReference type="Proteomes" id="UP000317429">
    <property type="component" value="Chromosome"/>
</dbReference>
<dbReference type="EMBL" id="CP036291">
    <property type="protein sequence ID" value="QDU89686.1"/>
    <property type="molecule type" value="Genomic_DNA"/>
</dbReference>
<keyword evidence="2" id="KW-0732">Signal</keyword>
<dbReference type="InterPro" id="IPR022655">
    <property type="entry name" value="DUF1553"/>
</dbReference>
<dbReference type="InterPro" id="IPR036909">
    <property type="entry name" value="Cyt_c-like_dom_sf"/>
</dbReference>
<dbReference type="Pfam" id="PF07635">
    <property type="entry name" value="PSCyt1"/>
    <property type="match status" value="1"/>
</dbReference>
<feature type="chain" id="PRO_5021808817" description="Planctomycete cytochrome C" evidence="2">
    <location>
        <begin position="43"/>
        <end position="891"/>
    </location>
</feature>
<evidence type="ECO:0000259" key="4">
    <source>
        <dbReference type="Pfam" id="PF07587"/>
    </source>
</evidence>
<evidence type="ECO:0000259" key="3">
    <source>
        <dbReference type="Pfam" id="PF07583"/>
    </source>
</evidence>
<dbReference type="Pfam" id="PF07583">
    <property type="entry name" value="PSCyt2"/>
    <property type="match status" value="1"/>
</dbReference>
<reference evidence="6 7" key="1">
    <citation type="submission" date="2019-02" db="EMBL/GenBank/DDBJ databases">
        <title>Deep-cultivation of Planctomycetes and their phenomic and genomic characterization uncovers novel biology.</title>
        <authorList>
            <person name="Wiegand S."/>
            <person name="Jogler M."/>
            <person name="Boedeker C."/>
            <person name="Pinto D."/>
            <person name="Vollmers J."/>
            <person name="Rivas-Marin E."/>
            <person name="Kohn T."/>
            <person name="Peeters S.H."/>
            <person name="Heuer A."/>
            <person name="Rast P."/>
            <person name="Oberbeckmann S."/>
            <person name="Bunk B."/>
            <person name="Jeske O."/>
            <person name="Meyerdierks A."/>
            <person name="Storesund J.E."/>
            <person name="Kallscheuer N."/>
            <person name="Luecker S."/>
            <person name="Lage O.M."/>
            <person name="Pohl T."/>
            <person name="Merkel B.J."/>
            <person name="Hornburger P."/>
            <person name="Mueller R.-W."/>
            <person name="Bruemmer F."/>
            <person name="Labrenz M."/>
            <person name="Spormann A.M."/>
            <person name="Op den Camp H."/>
            <person name="Overmann J."/>
            <person name="Amann R."/>
            <person name="Jetten M.S.M."/>
            <person name="Mascher T."/>
            <person name="Medema M.H."/>
            <person name="Devos D.P."/>
            <person name="Kaster A.-K."/>
            <person name="Ovreas L."/>
            <person name="Rohde M."/>
            <person name="Galperin M.Y."/>
            <person name="Jogler C."/>
        </authorList>
    </citation>
    <scope>NUCLEOTIDE SEQUENCE [LARGE SCALE GENOMIC DNA]</scope>
    <source>
        <strain evidence="6 7">Pla175</strain>
    </source>
</reference>
<dbReference type="InterPro" id="IPR011429">
    <property type="entry name" value="Cyt_c_Planctomycete-type"/>
</dbReference>
<evidence type="ECO:0000313" key="7">
    <source>
        <dbReference type="Proteomes" id="UP000317429"/>
    </source>
</evidence>
<feature type="domain" description="Cytochrome C Planctomycete-type" evidence="5">
    <location>
        <begin position="74"/>
        <end position="122"/>
    </location>
</feature>
<dbReference type="PANTHER" id="PTHR35889">
    <property type="entry name" value="CYCLOINULO-OLIGOSACCHARIDE FRUCTANOTRANSFERASE-RELATED"/>
    <property type="match status" value="1"/>
</dbReference>
<name>A0A518DE05_9BACT</name>
<feature type="region of interest" description="Disordered" evidence="1">
    <location>
        <begin position="545"/>
        <end position="564"/>
    </location>
</feature>
<dbReference type="AlphaFoldDB" id="A0A518DE05"/>
<evidence type="ECO:0000313" key="6">
    <source>
        <dbReference type="EMBL" id="QDU89686.1"/>
    </source>
</evidence>
<organism evidence="6 7">
    <name type="scientific">Pirellulimonas nuda</name>
    <dbReference type="NCBI Taxonomy" id="2528009"/>
    <lineage>
        <taxon>Bacteria</taxon>
        <taxon>Pseudomonadati</taxon>
        <taxon>Planctomycetota</taxon>
        <taxon>Planctomycetia</taxon>
        <taxon>Pirellulales</taxon>
        <taxon>Lacipirellulaceae</taxon>
        <taxon>Pirellulimonas</taxon>
    </lineage>
</organism>
<gene>
    <name evidence="6" type="ORF">Pla175_30810</name>
</gene>
<proteinExistence type="predicted"/>
<feature type="domain" description="DUF1549" evidence="3">
    <location>
        <begin position="185"/>
        <end position="404"/>
    </location>
</feature>
<feature type="signal peptide" evidence="2">
    <location>
        <begin position="1"/>
        <end position="42"/>
    </location>
</feature>
<dbReference type="InterPro" id="IPR011444">
    <property type="entry name" value="DUF1549"/>
</dbReference>
<sequence precursor="true">MWNGEPLRRDLVRAGSESRGRWRPAIASLLGLALFCAGPLLAADPAAPSATASDGQSGPLSYESDIRPILKAHCFYCHGEDETIEGGVDLRQVRRMIASHAIDEADPLGSSLLSMVQSGAMPLDGKPLEPHDVDLIRRWLAQGHRTARPEPEELPDFYITEEEQQHWAFQPVEARQPPAGLAEHPVDAFVQERLRTVGIAPAPPADRVTLIRRATLDLLGVPPTPEAVDRFLNDQQPGAWARAIDRLLDDPAYGPRWGRHWLDVVGYADSNGGLRDSPREHAWHYRDYVIDSYNSDKPFNEFLLEQIAGDELVGVDQTDAGKPIEDATRWDPLAATGFWAMPPDSSADSGVDAAVVREEALADRVRVVGTALLGMTVQCAQCHDHRFDPISHRDYFRLRALIDPVYNVQAWRKPDQRLIAAYTPEEIASNDVIEQRAIKVDQECEALIAREYAKYLEERMAPIKDERVKEQVRVAWNKSPDKRSEDEQRLLKEHDCDFRPSTHLRSVPGRKEQEAQRVALLEQAESIRATKLSRVFMAATEVPGQVPKTRRHHRGNPADPREEVLPGDLTVIRDRPKLPANDPELPTTGRRLAYARWLTSGKHPLVARVLVNRFWQHHFGAGLVAATDDFGMRTPRPAYGDLLDYLADRFVRDGWSLKEFHRLVMTSHVYQQSATNPAAEAIDAGNRLLARASLRRLEAEAVRDCVLAVSGQLDGALGGRPATVARDPRGGIVLGKELVNASNKVVHTVLPIDDAHRRSVYVQAIRERPLSVLAAFDMPTMTPNCTQRAVTTVAPQSLMMLNDRFVVDESDAAADRLIAEHDGSVPEQVRQLWRLAYGAPPTGPELEDAVVFVEALGRQQASVESERSPERRALSALCQVVFASNRFLYIP</sequence>
<evidence type="ECO:0000256" key="1">
    <source>
        <dbReference type="SAM" id="MobiDB-lite"/>
    </source>
</evidence>
<evidence type="ECO:0000259" key="5">
    <source>
        <dbReference type="Pfam" id="PF07635"/>
    </source>
</evidence>
<dbReference type="SUPFAM" id="SSF46626">
    <property type="entry name" value="Cytochrome c"/>
    <property type="match status" value="1"/>
</dbReference>
<dbReference type="GO" id="GO:0009055">
    <property type="term" value="F:electron transfer activity"/>
    <property type="evidence" value="ECO:0007669"/>
    <property type="project" value="InterPro"/>
</dbReference>
<evidence type="ECO:0000256" key="2">
    <source>
        <dbReference type="SAM" id="SignalP"/>
    </source>
</evidence>
<dbReference type="PANTHER" id="PTHR35889:SF3">
    <property type="entry name" value="F-BOX DOMAIN-CONTAINING PROTEIN"/>
    <property type="match status" value="1"/>
</dbReference>
<feature type="domain" description="DUF1553" evidence="4">
    <location>
        <begin position="590"/>
        <end position="851"/>
    </location>
</feature>
<dbReference type="OrthoDB" id="127107at2"/>
<dbReference type="KEGG" id="pnd:Pla175_30810"/>
<dbReference type="GO" id="GO:0020037">
    <property type="term" value="F:heme binding"/>
    <property type="evidence" value="ECO:0007669"/>
    <property type="project" value="InterPro"/>
</dbReference>
<evidence type="ECO:0008006" key="8">
    <source>
        <dbReference type="Google" id="ProtNLM"/>
    </source>
</evidence>
<dbReference type="Pfam" id="PF07587">
    <property type="entry name" value="PSD1"/>
    <property type="match status" value="1"/>
</dbReference>